<keyword evidence="4" id="KW-1185">Reference proteome</keyword>
<sequence>MRMSPEQIRRMLIVISIIFAAFALTTSVGEDGTPDIGIAMAGALTLLAIIAARSGPPTRERDAAPTEQNAERGASSEGGAPTR</sequence>
<keyword evidence="2" id="KW-0812">Transmembrane</keyword>
<keyword evidence="2" id="KW-1133">Transmembrane helix</keyword>
<feature type="transmembrane region" description="Helical" evidence="2">
    <location>
        <begin position="12"/>
        <end position="29"/>
    </location>
</feature>
<feature type="region of interest" description="Disordered" evidence="1">
    <location>
        <begin position="56"/>
        <end position="83"/>
    </location>
</feature>
<proteinExistence type="predicted"/>
<reference evidence="3 4" key="1">
    <citation type="submission" date="2017-04" db="EMBL/GenBank/DDBJ databases">
        <authorList>
            <person name="Varghese N."/>
            <person name="Submissions S."/>
        </authorList>
    </citation>
    <scope>NUCLEOTIDE SEQUENCE [LARGE SCALE GENOMIC DNA]</scope>
    <source>
        <strain evidence="3 4">VKM Ac-1784</strain>
    </source>
</reference>
<protein>
    <submittedName>
        <fullName evidence="3">Uncharacterized protein</fullName>
    </submittedName>
</protein>
<evidence type="ECO:0000313" key="4">
    <source>
        <dbReference type="Proteomes" id="UP000194464"/>
    </source>
</evidence>
<organism evidence="3 4">
    <name type="scientific">Plantibacter elymi</name>
    <name type="common">nom. nud.</name>
    <dbReference type="NCBI Taxonomy" id="199708"/>
    <lineage>
        <taxon>Bacteria</taxon>
        <taxon>Bacillati</taxon>
        <taxon>Actinomycetota</taxon>
        <taxon>Actinomycetes</taxon>
        <taxon>Micrococcales</taxon>
        <taxon>Microbacteriaceae</taxon>
        <taxon>Plantibacter</taxon>
    </lineage>
</organism>
<keyword evidence="2" id="KW-0472">Membrane</keyword>
<feature type="transmembrane region" description="Helical" evidence="2">
    <location>
        <begin position="35"/>
        <end position="52"/>
    </location>
</feature>
<name>A0ABY1RHS6_9MICO</name>
<evidence type="ECO:0000313" key="3">
    <source>
        <dbReference type="EMBL" id="SMQ73144.1"/>
    </source>
</evidence>
<gene>
    <name evidence="3" type="ORF">SAMN06295909_3128</name>
</gene>
<dbReference type="RefSeq" id="WP_133060016.1">
    <property type="nucleotide sequence ID" value="NZ_FXWJ01000005.1"/>
</dbReference>
<dbReference type="Proteomes" id="UP000194464">
    <property type="component" value="Unassembled WGS sequence"/>
</dbReference>
<accession>A0ABY1RHS6</accession>
<evidence type="ECO:0000256" key="1">
    <source>
        <dbReference type="SAM" id="MobiDB-lite"/>
    </source>
</evidence>
<comment type="caution">
    <text evidence="3">The sequence shown here is derived from an EMBL/GenBank/DDBJ whole genome shotgun (WGS) entry which is preliminary data.</text>
</comment>
<dbReference type="EMBL" id="FXWJ01000005">
    <property type="protein sequence ID" value="SMQ73144.1"/>
    <property type="molecule type" value="Genomic_DNA"/>
</dbReference>
<evidence type="ECO:0000256" key="2">
    <source>
        <dbReference type="SAM" id="Phobius"/>
    </source>
</evidence>